<dbReference type="Pfam" id="PF02687">
    <property type="entry name" value="FtsX"/>
    <property type="match status" value="2"/>
</dbReference>
<feature type="transmembrane region" description="Helical" evidence="7">
    <location>
        <begin position="247"/>
        <end position="273"/>
    </location>
</feature>
<feature type="transmembrane region" description="Helical" evidence="7">
    <location>
        <begin position="427"/>
        <end position="450"/>
    </location>
</feature>
<keyword evidence="11" id="KW-1185">Reference proteome</keyword>
<gene>
    <name evidence="10" type="ORF">GCM10007977_088620</name>
</gene>
<feature type="transmembrane region" description="Helical" evidence="7">
    <location>
        <begin position="722"/>
        <end position="749"/>
    </location>
</feature>
<feature type="transmembrane region" description="Helical" evidence="7">
    <location>
        <begin position="294"/>
        <end position="322"/>
    </location>
</feature>
<organism evidence="10 11">
    <name type="scientific">Dactylosporangium sucinum</name>
    <dbReference type="NCBI Taxonomy" id="1424081"/>
    <lineage>
        <taxon>Bacteria</taxon>
        <taxon>Bacillati</taxon>
        <taxon>Actinomycetota</taxon>
        <taxon>Actinomycetes</taxon>
        <taxon>Micromonosporales</taxon>
        <taxon>Micromonosporaceae</taxon>
        <taxon>Dactylosporangium</taxon>
    </lineage>
</organism>
<feature type="transmembrane region" description="Helical" evidence="7">
    <location>
        <begin position="342"/>
        <end position="365"/>
    </location>
</feature>
<dbReference type="EMBL" id="BMPI01000066">
    <property type="protein sequence ID" value="GGM73260.1"/>
    <property type="molecule type" value="Genomic_DNA"/>
</dbReference>
<comment type="subcellular location">
    <subcellularLocation>
        <location evidence="1">Cell membrane</location>
        <topology evidence="1">Multi-pass membrane protein</topology>
    </subcellularLocation>
</comment>
<sequence>MLRIALSSLRPRRLVPTAIAIVLSVAFVAGVLVYRDTASAALYDEYARGARNVGVAVTARGDTRLPLSTVDAVRNTPGVADVDGRMAAPLPLLDRHGKPVTTFGEPPAAVDTGSVPALRGFDLRSGRLPEGGGEAALDSGTVESTGITVGDTAVVVDAGGARQELRVVGVVASAGGAPTVVLTQAEVVRLTGANGYREVVATLRPGADAGEVRDRIAAAGPAQARFRTGDALRRDLARAASGQLNGVFVGLVLFAAVAVLVAGFVIFNTFNILMAQRIRETALLRCVGTRRGQVIRLVLLESAAVGLAASLAGAVAGLGVAAGLTRGGTLLGLPGGRPVLSAAPVLVAVGLGLLVTVGSAAIPAVRAGRVPPVAALRITGEEPRRRWTFVLAGLALAGGAALTVAGLRAGGAEEGMVLVMAGGTGTFLALLLLSPLLVGRLVAALGWLPGRVFGVPARLAAANARRNPERTAATTATLVIGVALMAGGSTIAATVDRTATAQLDRAFPVDYLVVPAVNGTTIPPSVTASLSGDPAFASVEAVRQAEAVVDGRSILVGTGGVADGTARVPAASDVLGRARPGDRLTVRAGERALAVTVAATVQGPSLTGDLVVSAGDFASLFPGGTAASMILVRATPGAPARERLDAALAGAPLVRYDDLADVRDDRKAAVDQLVGIIAVLLACALLIALVGIANTLSLSVLERSRESALLRALGLTRRQLAATLLVEALLMATAGALVGVAFGVLYGWLTTLAGFGAVDPLVTVPVGRLGLFVLLAALAGVAAAVLPARRAALSAVLS</sequence>
<dbReference type="Proteomes" id="UP000642070">
    <property type="component" value="Unassembled WGS sequence"/>
</dbReference>
<dbReference type="Pfam" id="PF12704">
    <property type="entry name" value="MacB_PCD"/>
    <property type="match status" value="1"/>
</dbReference>
<proteinExistence type="inferred from homology"/>
<evidence type="ECO:0000256" key="2">
    <source>
        <dbReference type="ARBA" id="ARBA00022475"/>
    </source>
</evidence>
<keyword evidence="3 7" id="KW-0812">Transmembrane</keyword>
<evidence type="ECO:0000313" key="10">
    <source>
        <dbReference type="EMBL" id="GGM73260.1"/>
    </source>
</evidence>
<name>A0A917UAH1_9ACTN</name>
<accession>A0A917UAH1</accession>
<evidence type="ECO:0000256" key="4">
    <source>
        <dbReference type="ARBA" id="ARBA00022989"/>
    </source>
</evidence>
<evidence type="ECO:0000256" key="3">
    <source>
        <dbReference type="ARBA" id="ARBA00022692"/>
    </source>
</evidence>
<evidence type="ECO:0000313" key="11">
    <source>
        <dbReference type="Proteomes" id="UP000642070"/>
    </source>
</evidence>
<keyword evidence="2" id="KW-1003">Cell membrane</keyword>
<feature type="transmembrane region" description="Helical" evidence="7">
    <location>
        <begin position="14"/>
        <end position="34"/>
    </location>
</feature>
<comment type="similarity">
    <text evidence="6">Belongs to the ABC-4 integral membrane protein family.</text>
</comment>
<feature type="domain" description="ABC3 transporter permease C-terminal" evidence="8">
    <location>
        <begin position="253"/>
        <end position="372"/>
    </location>
</feature>
<dbReference type="InterPro" id="IPR025857">
    <property type="entry name" value="MacB_PCD"/>
</dbReference>
<feature type="transmembrane region" description="Helical" evidence="7">
    <location>
        <begin position="673"/>
        <end position="701"/>
    </location>
</feature>
<dbReference type="PANTHER" id="PTHR30572:SF4">
    <property type="entry name" value="ABC TRANSPORTER PERMEASE YTRF"/>
    <property type="match status" value="1"/>
</dbReference>
<evidence type="ECO:0000259" key="8">
    <source>
        <dbReference type="Pfam" id="PF02687"/>
    </source>
</evidence>
<dbReference type="GO" id="GO:0005886">
    <property type="term" value="C:plasma membrane"/>
    <property type="evidence" value="ECO:0007669"/>
    <property type="project" value="UniProtKB-SubCell"/>
</dbReference>
<feature type="transmembrane region" description="Helical" evidence="7">
    <location>
        <begin position="386"/>
        <end position="407"/>
    </location>
</feature>
<evidence type="ECO:0000256" key="6">
    <source>
        <dbReference type="ARBA" id="ARBA00038076"/>
    </source>
</evidence>
<keyword evidence="4 7" id="KW-1133">Transmembrane helix</keyword>
<feature type="transmembrane region" description="Helical" evidence="7">
    <location>
        <begin position="471"/>
        <end position="495"/>
    </location>
</feature>
<comment type="caution">
    <text evidence="10">The sequence shown here is derived from an EMBL/GenBank/DDBJ whole genome shotgun (WGS) entry which is preliminary data.</text>
</comment>
<dbReference type="InterPro" id="IPR050250">
    <property type="entry name" value="Macrolide_Exporter_MacB"/>
</dbReference>
<dbReference type="GO" id="GO:0022857">
    <property type="term" value="F:transmembrane transporter activity"/>
    <property type="evidence" value="ECO:0007669"/>
    <property type="project" value="TreeGrafter"/>
</dbReference>
<dbReference type="RefSeq" id="WP_190256084.1">
    <property type="nucleotide sequence ID" value="NZ_BMPI01000066.1"/>
</dbReference>
<feature type="transmembrane region" description="Helical" evidence="7">
    <location>
        <begin position="769"/>
        <end position="788"/>
    </location>
</feature>
<keyword evidence="5 7" id="KW-0472">Membrane</keyword>
<dbReference type="AlphaFoldDB" id="A0A917UAH1"/>
<reference evidence="10" key="2">
    <citation type="submission" date="2020-09" db="EMBL/GenBank/DDBJ databases">
        <authorList>
            <person name="Sun Q."/>
            <person name="Ohkuma M."/>
        </authorList>
    </citation>
    <scope>NUCLEOTIDE SEQUENCE</scope>
    <source>
        <strain evidence="10">JCM 19831</strain>
    </source>
</reference>
<evidence type="ECO:0000256" key="1">
    <source>
        <dbReference type="ARBA" id="ARBA00004651"/>
    </source>
</evidence>
<dbReference type="InterPro" id="IPR003838">
    <property type="entry name" value="ABC3_permease_C"/>
</dbReference>
<evidence type="ECO:0000259" key="9">
    <source>
        <dbReference type="Pfam" id="PF12704"/>
    </source>
</evidence>
<reference evidence="10" key="1">
    <citation type="journal article" date="2014" name="Int. J. Syst. Evol. Microbiol.">
        <title>Complete genome sequence of Corynebacterium casei LMG S-19264T (=DSM 44701T), isolated from a smear-ripened cheese.</title>
        <authorList>
            <consortium name="US DOE Joint Genome Institute (JGI-PGF)"/>
            <person name="Walter F."/>
            <person name="Albersmeier A."/>
            <person name="Kalinowski J."/>
            <person name="Ruckert C."/>
        </authorList>
    </citation>
    <scope>NUCLEOTIDE SEQUENCE</scope>
    <source>
        <strain evidence="10">JCM 19831</strain>
    </source>
</reference>
<protein>
    <submittedName>
        <fullName evidence="10">ABC transporter</fullName>
    </submittedName>
</protein>
<evidence type="ECO:0000256" key="7">
    <source>
        <dbReference type="SAM" id="Phobius"/>
    </source>
</evidence>
<feature type="domain" description="ABC3 transporter permease C-terminal" evidence="8">
    <location>
        <begin position="679"/>
        <end position="791"/>
    </location>
</feature>
<dbReference type="PANTHER" id="PTHR30572">
    <property type="entry name" value="MEMBRANE COMPONENT OF TRANSPORTER-RELATED"/>
    <property type="match status" value="1"/>
</dbReference>
<evidence type="ECO:0000256" key="5">
    <source>
        <dbReference type="ARBA" id="ARBA00023136"/>
    </source>
</evidence>
<feature type="domain" description="MacB-like periplasmic core" evidence="9">
    <location>
        <begin position="17"/>
        <end position="218"/>
    </location>
</feature>